<name>A0A0N9PCV1_9VIRU</name>
<sequence>MSRSKVRSNVLTIFKNLDFLKDVYQKSKSTDREYLIVLGEWFSDYYQGDKGSADLSPLQKYMPETVYAVLHTHPRGPDAPSVQDMIVTDYILWKFDKSTIYGVISNNRLILYNYYTIDGPKLNKVFANDLATKLSSIEKFEIANPYVVNIDNFNILDLPDIIDHFALWEVYWKILGHDTFIFNYDDLDLYNKLKQNAVFIPRGRQIVDFEGKREANIGWIALEADTGRHTAWFYKVFEFVVEDNMYKVILQDYGDNEEIDGVKFEDIIGECKKKQFCRVV</sequence>
<reference evidence="1 2" key="1">
    <citation type="journal article" date="2015" name="Environ. Microbiol.">
        <title>Novel viral genomes identified from six metagenomes reveal wide distribution of archaeal viruses and high viral diversity in terrestrial hot springs.</title>
        <authorList>
            <person name="Gudbergsdottir S.R."/>
            <person name="Menzel P."/>
            <person name="Krogh A."/>
            <person name="Young M."/>
            <person name="Peng X."/>
        </authorList>
    </citation>
    <scope>NUCLEOTIDE SEQUENCE [LARGE SCALE GENOMIC DNA]</scope>
    <source>
        <strain evidence="1 2">ARV2</strain>
    </source>
</reference>
<dbReference type="GeneID" id="26887657"/>
<organism evidence="1 2">
    <name type="scientific">Acidianus rod-shaped virus 2</name>
    <dbReference type="NCBI Taxonomy" id="1732175"/>
    <lineage>
        <taxon>Viruses</taxon>
        <taxon>Adnaviria</taxon>
        <taxon>Zilligvirae</taxon>
        <taxon>Taleaviricota</taxon>
        <taxon>Tokiviricetes</taxon>
        <taxon>Ligamenvirales</taxon>
        <taxon>Rudiviridae</taxon>
        <taxon>Hoswirudivirus</taxon>
        <taxon>Hoswirudivirus pozzuoliense</taxon>
        <taxon>Hoswirudivirus ARV2</taxon>
    </lineage>
</organism>
<dbReference type="KEGG" id="vg:26887657"/>
<proteinExistence type="predicted"/>
<dbReference type="EMBL" id="KP282675">
    <property type="protein sequence ID" value="ALG96906.1"/>
    <property type="molecule type" value="Genomic_DNA"/>
</dbReference>
<evidence type="ECO:0000313" key="1">
    <source>
        <dbReference type="EMBL" id="ALG96906.1"/>
    </source>
</evidence>
<dbReference type="Proteomes" id="UP000202190">
    <property type="component" value="Segment"/>
</dbReference>
<dbReference type="RefSeq" id="YP_009230247.1">
    <property type="nucleotide sequence ID" value="NC_029314.1"/>
</dbReference>
<protein>
    <submittedName>
        <fullName evidence="1">Uncharacterized protein</fullName>
    </submittedName>
</protein>
<accession>A0A0N9PCV1</accession>
<keyword evidence="2" id="KW-1185">Reference proteome</keyword>
<evidence type="ECO:0000313" key="2">
    <source>
        <dbReference type="Proteomes" id="UP000202190"/>
    </source>
</evidence>
<dbReference type="OrthoDB" id="33951at10239"/>